<evidence type="ECO:0000313" key="1">
    <source>
        <dbReference type="EMBL" id="CEG58587.1"/>
    </source>
</evidence>
<evidence type="ECO:0000313" key="2">
    <source>
        <dbReference type="Proteomes" id="UP000032430"/>
    </source>
</evidence>
<dbReference type="AlphaFoldDB" id="A0A098G802"/>
<dbReference type="KEGG" id="lfa:LFA_3251"/>
<gene>
    <name evidence="1" type="ORF">LFA_3251</name>
</gene>
<accession>A0A098G802</accession>
<keyword evidence="2" id="KW-1185">Reference proteome</keyword>
<dbReference type="RefSeq" id="WP_045096876.1">
    <property type="nucleotide sequence ID" value="NZ_LN614827.1"/>
</dbReference>
<dbReference type="HOGENOM" id="CLU_989693_0_0_6"/>
<proteinExistence type="predicted"/>
<name>A0A098G802_9GAMM</name>
<protein>
    <submittedName>
        <fullName evidence="1">Uncharacterized protein</fullName>
    </submittedName>
</protein>
<reference evidence="2" key="1">
    <citation type="submission" date="2014-09" db="EMBL/GenBank/DDBJ databases">
        <authorList>
            <person name="Gomez-Valero L."/>
        </authorList>
    </citation>
    <scope>NUCLEOTIDE SEQUENCE [LARGE SCALE GENOMIC DNA]</scope>
    <source>
        <strain evidence="2">ATCC700992</strain>
    </source>
</reference>
<sequence>MKAPFSALIKSLQSVFHLEVMRNGKYIYPAVQLLREAMEHYNPNATNTFLSLQKAIIDAMPYIRKRHVSLDVIKTAMDALAAIHQTQSIDWTRVKTHTQASSRFQFGSHHATKDTDLITWITSRTGKSFFQLEPNEVTQALIDNKNKLGFSQKLSSYLKKNPDFLFHLIMDSEKNFIKICHSRLILYLTDQQIAKSIIKHIASFVHKKAQPFEQVEQLVHTLNDILSNGRSISTLLRNAEAKPILFNSIFFQLYQSEGYAKHQERVRLPQEELLGEVMKPY</sequence>
<dbReference type="Proteomes" id="UP000032430">
    <property type="component" value="Chromosome I"/>
</dbReference>
<organism evidence="1 2">
    <name type="scientific">Legionella fallonii LLAP-10</name>
    <dbReference type="NCBI Taxonomy" id="1212491"/>
    <lineage>
        <taxon>Bacteria</taxon>
        <taxon>Pseudomonadati</taxon>
        <taxon>Pseudomonadota</taxon>
        <taxon>Gammaproteobacteria</taxon>
        <taxon>Legionellales</taxon>
        <taxon>Legionellaceae</taxon>
        <taxon>Legionella</taxon>
    </lineage>
</organism>
<dbReference type="OrthoDB" id="5651381at2"/>
<dbReference type="STRING" id="1212491.LFA_3251"/>
<dbReference type="EMBL" id="LN614827">
    <property type="protein sequence ID" value="CEG58587.1"/>
    <property type="molecule type" value="Genomic_DNA"/>
</dbReference>